<evidence type="ECO:0000256" key="6">
    <source>
        <dbReference type="ARBA" id="ARBA00023098"/>
    </source>
</evidence>
<dbReference type="SUPFAM" id="SSF56784">
    <property type="entry name" value="HAD-like"/>
    <property type="match status" value="1"/>
</dbReference>
<dbReference type="InterPro" id="IPR036412">
    <property type="entry name" value="HAD-like_sf"/>
</dbReference>
<dbReference type="Pfam" id="PF01553">
    <property type="entry name" value="Acyltransferase"/>
    <property type="match status" value="1"/>
</dbReference>
<evidence type="ECO:0000256" key="7">
    <source>
        <dbReference type="ARBA" id="ARBA00023136"/>
    </source>
</evidence>
<keyword evidence="8" id="KW-0444">Lipid biosynthesis</keyword>
<evidence type="ECO:0000256" key="8">
    <source>
        <dbReference type="ARBA" id="ARBA00023209"/>
    </source>
</evidence>
<keyword evidence="7" id="KW-0472">Membrane</keyword>
<dbReference type="EMBL" id="CM027688">
    <property type="protein sequence ID" value="KAG0518306.1"/>
    <property type="molecule type" value="Genomic_DNA"/>
</dbReference>
<dbReference type="PANTHER" id="PTHR15486:SF45">
    <property type="entry name" value="OS05G0448300 PROTEIN"/>
    <property type="match status" value="1"/>
</dbReference>
<comment type="subcellular location">
    <subcellularLocation>
        <location evidence="1">Membrane</location>
        <topology evidence="1">Multi-pass membrane protein</topology>
    </subcellularLocation>
</comment>
<comment type="similarity">
    <text evidence="2">Belongs to the GPAT/DAPAT family.</text>
</comment>
<evidence type="ECO:0000259" key="10">
    <source>
        <dbReference type="SMART" id="SM00563"/>
    </source>
</evidence>
<evidence type="ECO:0000313" key="12">
    <source>
        <dbReference type="Proteomes" id="UP000807115"/>
    </source>
</evidence>
<dbReference type="AlphaFoldDB" id="A0A921U549"/>
<organism evidence="11 12">
    <name type="scientific">Sorghum bicolor</name>
    <name type="common">Sorghum</name>
    <name type="synonym">Sorghum vulgare</name>
    <dbReference type="NCBI Taxonomy" id="4558"/>
    <lineage>
        <taxon>Eukaryota</taxon>
        <taxon>Viridiplantae</taxon>
        <taxon>Streptophyta</taxon>
        <taxon>Embryophyta</taxon>
        <taxon>Tracheophyta</taxon>
        <taxon>Spermatophyta</taxon>
        <taxon>Magnoliopsida</taxon>
        <taxon>Liliopsida</taxon>
        <taxon>Poales</taxon>
        <taxon>Poaceae</taxon>
        <taxon>PACMAD clade</taxon>
        <taxon>Panicoideae</taxon>
        <taxon>Andropogonodae</taxon>
        <taxon>Andropogoneae</taxon>
        <taxon>Sorghinae</taxon>
        <taxon>Sorghum</taxon>
    </lineage>
</organism>
<reference evidence="11" key="2">
    <citation type="submission" date="2020-10" db="EMBL/GenBank/DDBJ databases">
        <authorList>
            <person name="Cooper E.A."/>
            <person name="Brenton Z.W."/>
            <person name="Flinn B.S."/>
            <person name="Jenkins J."/>
            <person name="Shu S."/>
            <person name="Flowers D."/>
            <person name="Luo F."/>
            <person name="Wang Y."/>
            <person name="Xia P."/>
            <person name="Barry K."/>
            <person name="Daum C."/>
            <person name="Lipzen A."/>
            <person name="Yoshinaga Y."/>
            <person name="Schmutz J."/>
            <person name="Saski C."/>
            <person name="Vermerris W."/>
            <person name="Kresovich S."/>
        </authorList>
    </citation>
    <scope>NUCLEOTIDE SEQUENCE</scope>
</reference>
<sequence length="511" mass="55914">MVSRKTRRFSPIEQCDTEGRLRSRQTVAADLDGTLLLSRSAFPYYLLVALEAGSLLRAVALLMSVPFVYLTYVTVSETLAVRAFLYVAVAGLDVSDIEAVARTVLPRFYAGDVHPEGWRVFRSFGRRCVVTASPRVMVEPFARAFLGADVVIGTEMEVGASGKATGFVAGPGVLVGEHKRRAVVREFGDALPDVGMGDRESDFDFMAICKEAYMVTRQKYRALPREQLQSRVILHDGRLARRPTATNTLLTLLWMPLGFALALVRVHLHLLLPARALSYAYKLMGVKLVVRGNRPPPPPPPSKKGGGPGVLFVCNHRTTLDPVAVAVALGRKVRWVVTDGASSRFSEAVSPVMTGVALPVPVPSRESDDDADAAACIRRLLEEGDDVVIFPEGTICREPFLLRFGALFAEVTDRIVPVAIGAREGMFHGSTARGLRRMDPYFFFMNPRPTYEVTFLNQLPRELTCGGGRSPVEVANYVQEVLAAQLGFDCTCTSKQAKTGWSPAAPTVAWR</sequence>
<name>A0A921U549_SORBI</name>
<keyword evidence="9" id="KW-1208">Phospholipid metabolism</keyword>
<keyword evidence="3" id="KW-0808">Transferase</keyword>
<evidence type="ECO:0000256" key="4">
    <source>
        <dbReference type="ARBA" id="ARBA00022692"/>
    </source>
</evidence>
<keyword evidence="6" id="KW-0443">Lipid metabolism</keyword>
<gene>
    <name evidence="11" type="ORF">BDA96_09G164700</name>
</gene>
<dbReference type="Proteomes" id="UP000807115">
    <property type="component" value="Chromosome 9"/>
</dbReference>
<keyword evidence="5" id="KW-1133">Transmembrane helix</keyword>
<comment type="caution">
    <text evidence="11">The sequence shown here is derived from an EMBL/GenBank/DDBJ whole genome shotgun (WGS) entry which is preliminary data.</text>
</comment>
<dbReference type="Gene3D" id="1.20.1440.100">
    <property type="entry name" value="SG protein - dephosphorylation function"/>
    <property type="match status" value="1"/>
</dbReference>
<evidence type="ECO:0000313" key="11">
    <source>
        <dbReference type="EMBL" id="KAG0518306.1"/>
    </source>
</evidence>
<reference evidence="11" key="1">
    <citation type="journal article" date="2019" name="BMC Genomics">
        <title>A new reference genome for Sorghum bicolor reveals high levels of sequence similarity between sweet and grain genotypes: implications for the genetics of sugar metabolism.</title>
        <authorList>
            <person name="Cooper E.A."/>
            <person name="Brenton Z.W."/>
            <person name="Flinn B.S."/>
            <person name="Jenkins J."/>
            <person name="Shu S."/>
            <person name="Flowers D."/>
            <person name="Luo F."/>
            <person name="Wang Y."/>
            <person name="Xia P."/>
            <person name="Barry K."/>
            <person name="Daum C."/>
            <person name="Lipzen A."/>
            <person name="Yoshinaga Y."/>
            <person name="Schmutz J."/>
            <person name="Saski C."/>
            <person name="Vermerris W."/>
            <person name="Kresovich S."/>
        </authorList>
    </citation>
    <scope>NUCLEOTIDE SEQUENCE</scope>
</reference>
<evidence type="ECO:0000256" key="1">
    <source>
        <dbReference type="ARBA" id="ARBA00004141"/>
    </source>
</evidence>
<keyword evidence="8" id="KW-0594">Phospholipid biosynthesis</keyword>
<dbReference type="SMART" id="SM00563">
    <property type="entry name" value="PlsC"/>
    <property type="match status" value="1"/>
</dbReference>
<accession>A0A921U549</accession>
<evidence type="ECO:0000256" key="5">
    <source>
        <dbReference type="ARBA" id="ARBA00022989"/>
    </source>
</evidence>
<dbReference type="GO" id="GO:0016020">
    <property type="term" value="C:membrane"/>
    <property type="evidence" value="ECO:0007669"/>
    <property type="project" value="UniProtKB-SubCell"/>
</dbReference>
<dbReference type="PANTHER" id="PTHR15486">
    <property type="entry name" value="ANCIENT UBIQUITOUS PROTEIN"/>
    <property type="match status" value="1"/>
</dbReference>
<dbReference type="InterPro" id="IPR023214">
    <property type="entry name" value="HAD_sf"/>
</dbReference>
<proteinExistence type="inferred from homology"/>
<keyword evidence="4" id="KW-0812">Transmembrane</keyword>
<dbReference type="CDD" id="cd07989">
    <property type="entry name" value="LPLAT_AGPAT-like"/>
    <property type="match status" value="1"/>
</dbReference>
<evidence type="ECO:0000256" key="3">
    <source>
        <dbReference type="ARBA" id="ARBA00022679"/>
    </source>
</evidence>
<dbReference type="FunFam" id="3.40.50.1000:FF:000134">
    <property type="entry name" value="Glycerol-3-phosphate 2-O-acyltransferase 6"/>
    <property type="match status" value="1"/>
</dbReference>
<dbReference type="GO" id="GO:0010143">
    <property type="term" value="P:cutin biosynthetic process"/>
    <property type="evidence" value="ECO:0007669"/>
    <property type="project" value="UniProtKB-ARBA"/>
</dbReference>
<dbReference type="InterPro" id="IPR056462">
    <property type="entry name" value="HAD_RAM2/GPAT1-8"/>
</dbReference>
<dbReference type="GO" id="GO:0090447">
    <property type="term" value="F:glycerol-3-phosphate 2-O-acyltransferase activity"/>
    <property type="evidence" value="ECO:0007669"/>
    <property type="project" value="UniProtKB-ARBA"/>
</dbReference>
<dbReference type="GO" id="GO:0008654">
    <property type="term" value="P:phospholipid biosynthetic process"/>
    <property type="evidence" value="ECO:0007669"/>
    <property type="project" value="UniProtKB-KW"/>
</dbReference>
<protein>
    <recommendedName>
        <fullName evidence="10">Phospholipid/glycerol acyltransferase domain-containing protein</fullName>
    </recommendedName>
</protein>
<evidence type="ECO:0000256" key="2">
    <source>
        <dbReference type="ARBA" id="ARBA00007937"/>
    </source>
</evidence>
<dbReference type="Gene3D" id="3.40.50.1000">
    <property type="entry name" value="HAD superfamily/HAD-like"/>
    <property type="match status" value="1"/>
</dbReference>
<evidence type="ECO:0000256" key="9">
    <source>
        <dbReference type="ARBA" id="ARBA00023264"/>
    </source>
</evidence>
<dbReference type="GO" id="GO:0016787">
    <property type="term" value="F:hydrolase activity"/>
    <property type="evidence" value="ECO:0007669"/>
    <property type="project" value="UniProtKB-ARBA"/>
</dbReference>
<dbReference type="SUPFAM" id="SSF69593">
    <property type="entry name" value="Glycerol-3-phosphate (1)-acyltransferase"/>
    <property type="match status" value="1"/>
</dbReference>
<dbReference type="InterPro" id="IPR002123">
    <property type="entry name" value="Plipid/glycerol_acylTrfase"/>
</dbReference>
<dbReference type="Pfam" id="PF23270">
    <property type="entry name" value="HAD_RAM2_N"/>
    <property type="match status" value="1"/>
</dbReference>
<feature type="domain" description="Phospholipid/glycerol acyltransferase" evidence="10">
    <location>
        <begin position="310"/>
        <end position="423"/>
    </location>
</feature>